<dbReference type="PATRIC" id="fig|86416.3.peg.3049"/>
<gene>
    <name evidence="1" type="ORF">Clopa_3061</name>
</gene>
<dbReference type="RefSeq" id="WP_015616181.1">
    <property type="nucleotide sequence ID" value="NC_021182.1"/>
</dbReference>
<dbReference type="Proteomes" id="UP000013523">
    <property type="component" value="Chromosome"/>
</dbReference>
<dbReference type="EMBL" id="CP003261">
    <property type="protein sequence ID" value="AGK97889.1"/>
    <property type="molecule type" value="Genomic_DNA"/>
</dbReference>
<reference evidence="1 2" key="1">
    <citation type="submission" date="2012-01" db="EMBL/GenBank/DDBJ databases">
        <title>Complete sequence of chromosome of Clostridium pasteurianum BC1.</title>
        <authorList>
            <consortium name="US DOE Joint Genome Institute"/>
            <person name="Lucas S."/>
            <person name="Han J."/>
            <person name="Lapidus A."/>
            <person name="Cheng J.-F."/>
            <person name="Goodwin L."/>
            <person name="Pitluck S."/>
            <person name="Peters L."/>
            <person name="Mikhailova N."/>
            <person name="Teshima H."/>
            <person name="Detter J.C."/>
            <person name="Han C."/>
            <person name="Tapia R."/>
            <person name="Land M."/>
            <person name="Hauser L."/>
            <person name="Kyrpides N."/>
            <person name="Ivanova N."/>
            <person name="Pagani I."/>
            <person name="Dunn J."/>
            <person name="Taghavi S."/>
            <person name="Francis A."/>
            <person name="van der Lelie D."/>
            <person name="Woyke T."/>
        </authorList>
    </citation>
    <scope>NUCLEOTIDE SEQUENCE [LARGE SCALE GENOMIC DNA]</scope>
    <source>
        <strain evidence="1 2">BC1</strain>
    </source>
</reference>
<dbReference type="OrthoDB" id="3034428at2"/>
<protein>
    <submittedName>
        <fullName evidence="1">Uncharacterized protein</fullName>
    </submittedName>
</protein>
<dbReference type="AlphaFoldDB" id="R4KBG4"/>
<evidence type="ECO:0000313" key="1">
    <source>
        <dbReference type="EMBL" id="AGK97889.1"/>
    </source>
</evidence>
<sequence>MKDPTKLISEINKLTNDQIAVGLSQDEKNELLAMLKSVDAQYDTQPYHNIIDFENCVSIPSKIQVLPQTRKFVFESCLICTTGQPVTVPIAPDDYLGPTKCTLYPIKIVGCIQYIAIADVFFNSECFIESDNNERTPVSLCPSPLTPSAPPKTSGISVQGSVCVDAIVGYTASSSTCSSTISRDAISVCLDPFTVSGEKILFSGKFILPAITNYGDIPSCSPTTCPIP</sequence>
<evidence type="ECO:0000313" key="2">
    <source>
        <dbReference type="Proteomes" id="UP000013523"/>
    </source>
</evidence>
<dbReference type="KEGG" id="cpas:Clopa_3061"/>
<accession>R4KBG4</accession>
<dbReference type="HOGENOM" id="CLU_1213091_0_0_9"/>
<name>R4KBG4_CLOPA</name>
<keyword evidence="2" id="KW-1185">Reference proteome</keyword>
<organism evidence="1 2">
    <name type="scientific">Clostridium pasteurianum BC1</name>
    <dbReference type="NCBI Taxonomy" id="86416"/>
    <lineage>
        <taxon>Bacteria</taxon>
        <taxon>Bacillati</taxon>
        <taxon>Bacillota</taxon>
        <taxon>Clostridia</taxon>
        <taxon>Eubacteriales</taxon>
        <taxon>Clostridiaceae</taxon>
        <taxon>Clostridium</taxon>
    </lineage>
</organism>
<proteinExistence type="predicted"/>